<dbReference type="AlphaFoldDB" id="A0A1G7QJW6"/>
<sequence length="31" mass="3684">MRNRIRRAFSWLDAWTIEAFNPVYPGGRSES</sequence>
<keyword evidence="2" id="KW-1185">Reference proteome</keyword>
<reference evidence="2" key="1">
    <citation type="submission" date="2016-10" db="EMBL/GenBank/DDBJ databases">
        <authorList>
            <person name="Varghese N."/>
            <person name="Submissions S."/>
        </authorList>
    </citation>
    <scope>NUCLEOTIDE SEQUENCE [LARGE SCALE GENOMIC DNA]</scope>
    <source>
        <strain evidence="2">CGMCC 4.3506</strain>
    </source>
</reference>
<proteinExistence type="predicted"/>
<organism evidence="1 2">
    <name type="scientific">Lentzea fradiae</name>
    <dbReference type="NCBI Taxonomy" id="200378"/>
    <lineage>
        <taxon>Bacteria</taxon>
        <taxon>Bacillati</taxon>
        <taxon>Actinomycetota</taxon>
        <taxon>Actinomycetes</taxon>
        <taxon>Pseudonocardiales</taxon>
        <taxon>Pseudonocardiaceae</taxon>
        <taxon>Lentzea</taxon>
    </lineage>
</organism>
<evidence type="ECO:0000313" key="2">
    <source>
        <dbReference type="Proteomes" id="UP000199623"/>
    </source>
</evidence>
<protein>
    <submittedName>
        <fullName evidence="1">Uncharacterized protein</fullName>
    </submittedName>
</protein>
<dbReference type="EMBL" id="FNCC01000004">
    <property type="protein sequence ID" value="SDF98784.1"/>
    <property type="molecule type" value="Genomic_DNA"/>
</dbReference>
<evidence type="ECO:0000313" key="1">
    <source>
        <dbReference type="EMBL" id="SDF98784.1"/>
    </source>
</evidence>
<dbReference type="Proteomes" id="UP000199623">
    <property type="component" value="Unassembled WGS sequence"/>
</dbReference>
<name>A0A1G7QJW6_9PSEU</name>
<gene>
    <name evidence="1" type="ORF">SAMN05216553_104485</name>
</gene>
<accession>A0A1G7QJW6</accession>